<keyword evidence="3" id="KW-1185">Reference proteome</keyword>
<organism evidence="2 3">
    <name type="scientific">Halobacillus salinus</name>
    <dbReference type="NCBI Taxonomy" id="192814"/>
    <lineage>
        <taxon>Bacteria</taxon>
        <taxon>Bacillati</taxon>
        <taxon>Bacillota</taxon>
        <taxon>Bacilli</taxon>
        <taxon>Bacillales</taxon>
        <taxon>Bacillaceae</taxon>
        <taxon>Halobacillus</taxon>
    </lineage>
</organism>
<accession>A0A4Z0H447</accession>
<keyword evidence="2" id="KW-0378">Hydrolase</keyword>
<proteinExistence type="predicted"/>
<evidence type="ECO:0000259" key="1">
    <source>
        <dbReference type="Pfam" id="PF03819"/>
    </source>
</evidence>
<reference evidence="2 3" key="1">
    <citation type="journal article" date="2003" name="Int. J. Syst. Evol. Microbiol.">
        <title>Halobacillus salinus sp. nov., isolated from a salt lake on the coast of the East Sea in Korea.</title>
        <authorList>
            <person name="Yoon J.H."/>
            <person name="Kang K.H."/>
            <person name="Park Y.H."/>
        </authorList>
    </citation>
    <scope>NUCLEOTIDE SEQUENCE [LARGE SCALE GENOMIC DNA]</scope>
    <source>
        <strain evidence="2 3">HSL-3</strain>
    </source>
</reference>
<dbReference type="SUPFAM" id="SSF101386">
    <property type="entry name" value="all-alpha NTP pyrophosphatases"/>
    <property type="match status" value="1"/>
</dbReference>
<dbReference type="GO" id="GO:0016787">
    <property type="term" value="F:hydrolase activity"/>
    <property type="evidence" value="ECO:0007669"/>
    <property type="project" value="UniProtKB-KW"/>
</dbReference>
<dbReference type="EMBL" id="SRJC01000001">
    <property type="protein sequence ID" value="TGB04549.1"/>
    <property type="molecule type" value="Genomic_DNA"/>
</dbReference>
<dbReference type="AlphaFoldDB" id="A0A4Z0H447"/>
<dbReference type="STRING" id="192814.GCA_900166575_01608"/>
<dbReference type="RefSeq" id="WP_079479975.1">
    <property type="nucleotide sequence ID" value="NZ_FVYZ01000004.1"/>
</dbReference>
<dbReference type="CDD" id="cd11531">
    <property type="entry name" value="NTP-PPase_BsYpjD"/>
    <property type="match status" value="1"/>
</dbReference>
<dbReference type="PANTHER" id="PTHR42692">
    <property type="entry name" value="NUCLEOTIDE PYROPHOSPHOHYDROLASE"/>
    <property type="match status" value="1"/>
</dbReference>
<dbReference type="InterPro" id="IPR004518">
    <property type="entry name" value="MazG-like_dom"/>
</dbReference>
<dbReference type="PIRSF" id="PIRSF029904">
    <property type="entry name" value="UCP029904_pph"/>
    <property type="match status" value="1"/>
</dbReference>
<dbReference type="InterPro" id="IPR047046">
    <property type="entry name" value="YpjD/YvdC"/>
</dbReference>
<dbReference type="OrthoDB" id="9807397at2"/>
<dbReference type="Proteomes" id="UP000297982">
    <property type="component" value="Unassembled WGS sequence"/>
</dbReference>
<name>A0A4Z0H447_9BACI</name>
<gene>
    <name evidence="2" type="ORF">E4663_06025</name>
</gene>
<sequence length="113" mass="13157">MNYSTQEIQKRVDHYISQFKEGYFSPLALQARLTEEVGEMAREINHRYGEKPKKTSENDKALSEELGDVLFVLTCFANSLDIDLSDAFEQSMSKIETRDKDRWTKKEEADVNE</sequence>
<comment type="caution">
    <text evidence="2">The sequence shown here is derived from an EMBL/GenBank/DDBJ whole genome shotgun (WGS) entry which is preliminary data.</text>
</comment>
<dbReference type="Pfam" id="PF03819">
    <property type="entry name" value="MazG"/>
    <property type="match status" value="1"/>
</dbReference>
<evidence type="ECO:0000313" key="3">
    <source>
        <dbReference type="Proteomes" id="UP000297982"/>
    </source>
</evidence>
<feature type="domain" description="NTP pyrophosphohydrolase MazG-like" evidence="1">
    <location>
        <begin position="24"/>
        <end position="103"/>
    </location>
</feature>
<dbReference type="PANTHER" id="PTHR42692:SF1">
    <property type="entry name" value="NUCLEOTIDE PYROPHOSPHOHYDROLASE"/>
    <property type="match status" value="1"/>
</dbReference>
<dbReference type="Gene3D" id="1.10.287.1080">
    <property type="entry name" value="MazG-like"/>
    <property type="match status" value="1"/>
</dbReference>
<dbReference type="InterPro" id="IPR012359">
    <property type="entry name" value="MazG-related_YpjD"/>
</dbReference>
<protein>
    <submittedName>
        <fullName evidence="2">Nucleotide pyrophosphohydrolase</fullName>
    </submittedName>
</protein>
<evidence type="ECO:0000313" key="2">
    <source>
        <dbReference type="EMBL" id="TGB04549.1"/>
    </source>
</evidence>